<accession>A0A7J5FTZ7</accession>
<protein>
    <submittedName>
        <fullName evidence="1">Uncharacterized protein</fullName>
    </submittedName>
</protein>
<dbReference type="Proteomes" id="UP000441522">
    <property type="component" value="Unassembled WGS sequence"/>
</dbReference>
<reference evidence="1 2" key="1">
    <citation type="journal article" date="2019" name="Nat. Med.">
        <title>A library of human gut bacterial isolates paired with longitudinal multiomics data enables mechanistic microbiome research.</title>
        <authorList>
            <person name="Poyet M."/>
            <person name="Groussin M."/>
            <person name="Gibbons S.M."/>
            <person name="Avila-Pacheco J."/>
            <person name="Jiang X."/>
            <person name="Kearney S.M."/>
            <person name="Perrotta A.R."/>
            <person name="Berdy B."/>
            <person name="Zhao S."/>
            <person name="Lieberman T.D."/>
            <person name="Swanson P.K."/>
            <person name="Smith M."/>
            <person name="Roesemann S."/>
            <person name="Alexander J.E."/>
            <person name="Rich S.A."/>
            <person name="Livny J."/>
            <person name="Vlamakis H."/>
            <person name="Clish C."/>
            <person name="Bullock K."/>
            <person name="Deik A."/>
            <person name="Scott J."/>
            <person name="Pierce K.A."/>
            <person name="Xavier R.J."/>
            <person name="Alm E.J."/>
        </authorList>
    </citation>
    <scope>NUCLEOTIDE SEQUENCE [LARGE SCALE GENOMIC DNA]</scope>
    <source>
        <strain evidence="1 2">BIOML-A5</strain>
    </source>
</reference>
<name>A0A7J5FTZ7_PHOVU</name>
<comment type="caution">
    <text evidence="1">The sequence shown here is derived from an EMBL/GenBank/DDBJ whole genome shotgun (WGS) entry which is preliminary data.</text>
</comment>
<dbReference type="EMBL" id="WCWW01000033">
    <property type="protein sequence ID" value="KAB3854523.1"/>
    <property type="molecule type" value="Genomic_DNA"/>
</dbReference>
<sequence>MNIAYTSCLFEKCKFFYSKTFSERTMCISPVYFQAGYEDGRNHTQPVVFIATMIAKLPE</sequence>
<proteinExistence type="predicted"/>
<evidence type="ECO:0000313" key="1">
    <source>
        <dbReference type="EMBL" id="KAB3854523.1"/>
    </source>
</evidence>
<gene>
    <name evidence="1" type="ORF">GAS29_14475</name>
</gene>
<dbReference type="AlphaFoldDB" id="A0A7J5FTZ7"/>
<evidence type="ECO:0000313" key="2">
    <source>
        <dbReference type="Proteomes" id="UP000441522"/>
    </source>
</evidence>
<organism evidence="1 2">
    <name type="scientific">Phocaeicola vulgatus</name>
    <name type="common">Bacteroides vulgatus</name>
    <dbReference type="NCBI Taxonomy" id="821"/>
    <lineage>
        <taxon>Bacteria</taxon>
        <taxon>Pseudomonadati</taxon>
        <taxon>Bacteroidota</taxon>
        <taxon>Bacteroidia</taxon>
        <taxon>Bacteroidales</taxon>
        <taxon>Bacteroidaceae</taxon>
        <taxon>Phocaeicola</taxon>
    </lineage>
</organism>